<dbReference type="Proteomes" id="UP000474567">
    <property type="component" value="Unassembled WGS sequence"/>
</dbReference>
<proteinExistence type="predicted"/>
<protein>
    <submittedName>
        <fullName evidence="2">Uncharacterized protein</fullName>
    </submittedName>
</protein>
<sequence length="36" mass="4216">METKKEVNVYKITKSFIIGFIIGFALYKFITVIVFN</sequence>
<organism evidence="2 3">
    <name type="scientific">Flavobacterium collinsii</name>
    <dbReference type="NCBI Taxonomy" id="1114861"/>
    <lineage>
        <taxon>Bacteria</taxon>
        <taxon>Pseudomonadati</taxon>
        <taxon>Bacteroidota</taxon>
        <taxon>Flavobacteriia</taxon>
        <taxon>Flavobacteriales</taxon>
        <taxon>Flavobacteriaceae</taxon>
        <taxon>Flavobacterium</taxon>
    </lineage>
</organism>
<evidence type="ECO:0000256" key="1">
    <source>
        <dbReference type="SAM" id="Phobius"/>
    </source>
</evidence>
<keyword evidence="1" id="KW-0472">Membrane</keyword>
<evidence type="ECO:0000313" key="3">
    <source>
        <dbReference type="Proteomes" id="UP000474567"/>
    </source>
</evidence>
<reference evidence="2 3" key="1">
    <citation type="submission" date="2020-02" db="EMBL/GenBank/DDBJ databases">
        <authorList>
            <person name="Criscuolo A."/>
        </authorList>
    </citation>
    <scope>NUCLEOTIDE SEQUENCE [LARGE SCALE GENOMIC DNA]</scope>
    <source>
        <strain evidence="2">CECT7796</strain>
    </source>
</reference>
<evidence type="ECO:0000313" key="2">
    <source>
        <dbReference type="EMBL" id="CAA9202749.1"/>
    </source>
</evidence>
<keyword evidence="3" id="KW-1185">Reference proteome</keyword>
<name>A0ABN7EQJ9_9FLAO</name>
<dbReference type="EMBL" id="CADCST010000146">
    <property type="protein sequence ID" value="CAA9202749.1"/>
    <property type="molecule type" value="Genomic_DNA"/>
</dbReference>
<feature type="transmembrane region" description="Helical" evidence="1">
    <location>
        <begin position="12"/>
        <end position="35"/>
    </location>
</feature>
<comment type="caution">
    <text evidence="2">The sequence shown here is derived from an EMBL/GenBank/DDBJ whole genome shotgun (WGS) entry which is preliminary data.</text>
</comment>
<accession>A0ABN7EQJ9</accession>
<keyword evidence="1" id="KW-1133">Transmembrane helix</keyword>
<keyword evidence="1" id="KW-0812">Transmembrane</keyword>
<gene>
    <name evidence="2" type="ORF">FLACOL7796_04424</name>
</gene>